<evidence type="ECO:0000313" key="3">
    <source>
        <dbReference type="EMBL" id="EAW33122.1"/>
    </source>
</evidence>
<dbReference type="EMBL" id="AAVT01000001">
    <property type="protein sequence ID" value="EAW33122.1"/>
    <property type="molecule type" value="Genomic_DNA"/>
</dbReference>
<dbReference type="InterPro" id="IPR002347">
    <property type="entry name" value="SDR_fam"/>
</dbReference>
<dbReference type="PRINTS" id="PR00080">
    <property type="entry name" value="SDRFAMILY"/>
</dbReference>
<sequence>MARLNNKVAIITGGSGGIGKAAAARFIVEGAKVMLVDIDEHALKNTAEELGENAAYCVADVTKKMDTLHFVNATIEQFGGIDIFLANAGIEGQVAPITEYDEDIFDQVIAVNIKGVWLGIKHIFPIMQNNGGGSIVITSSTEGVRGGIGISAYTTSKHAVIGLMRGIAKEGAPDNIRVNTVNPCPVETRMMRSLENGISPGDSQGAHDRITESIPLQRYGQPEDIANIMLFLASDESAFITGGVYMADGGSTA</sequence>
<dbReference type="NCBIfam" id="NF005559">
    <property type="entry name" value="PRK07231.1"/>
    <property type="match status" value="1"/>
</dbReference>
<evidence type="ECO:0000256" key="2">
    <source>
        <dbReference type="ARBA" id="ARBA00023002"/>
    </source>
</evidence>
<dbReference type="SUPFAM" id="SSF51735">
    <property type="entry name" value="NAD(P)-binding Rossmann-fold domains"/>
    <property type="match status" value="1"/>
</dbReference>
<dbReference type="PANTHER" id="PTHR24321:SF8">
    <property type="entry name" value="ESTRADIOL 17-BETA-DEHYDROGENASE 8-RELATED"/>
    <property type="match status" value="1"/>
</dbReference>
<gene>
    <name evidence="3" type="ORF">GP2143_17741</name>
</gene>
<dbReference type="Pfam" id="PF13561">
    <property type="entry name" value="adh_short_C2"/>
    <property type="match status" value="1"/>
</dbReference>
<proteinExistence type="inferred from homology"/>
<dbReference type="InterPro" id="IPR020904">
    <property type="entry name" value="Sc_DH/Rdtase_CS"/>
</dbReference>
<evidence type="ECO:0000313" key="4">
    <source>
        <dbReference type="Proteomes" id="UP000004931"/>
    </source>
</evidence>
<dbReference type="AlphaFoldDB" id="A0YAG8"/>
<dbReference type="FunFam" id="3.40.50.720:FF:000084">
    <property type="entry name" value="Short-chain dehydrogenase reductase"/>
    <property type="match status" value="1"/>
</dbReference>
<accession>A0YAG8</accession>
<protein>
    <submittedName>
        <fullName evidence="3">Oxidoreductase</fullName>
    </submittedName>
</protein>
<dbReference type="STRING" id="247633.GP2143_17741"/>
<keyword evidence="4" id="KW-1185">Reference proteome</keyword>
<comment type="similarity">
    <text evidence="1">Belongs to the short-chain dehydrogenases/reductases (SDR) family.</text>
</comment>
<dbReference type="Proteomes" id="UP000004931">
    <property type="component" value="Unassembled WGS sequence"/>
</dbReference>
<keyword evidence="2" id="KW-0560">Oxidoreductase</keyword>
<dbReference type="InterPro" id="IPR036291">
    <property type="entry name" value="NAD(P)-bd_dom_sf"/>
</dbReference>
<evidence type="ECO:0000256" key="1">
    <source>
        <dbReference type="ARBA" id="ARBA00006484"/>
    </source>
</evidence>
<name>A0YAG8_9GAMM</name>
<comment type="caution">
    <text evidence="3">The sequence shown here is derived from an EMBL/GenBank/DDBJ whole genome shotgun (WGS) entry which is preliminary data.</text>
</comment>
<dbReference type="PANTHER" id="PTHR24321">
    <property type="entry name" value="DEHYDROGENASES, SHORT CHAIN"/>
    <property type="match status" value="1"/>
</dbReference>
<dbReference type="PRINTS" id="PR00081">
    <property type="entry name" value="GDHRDH"/>
</dbReference>
<organism evidence="3 4">
    <name type="scientific">marine gamma proteobacterium HTCC2143</name>
    <dbReference type="NCBI Taxonomy" id="247633"/>
    <lineage>
        <taxon>Bacteria</taxon>
        <taxon>Pseudomonadati</taxon>
        <taxon>Pseudomonadota</taxon>
        <taxon>Gammaproteobacteria</taxon>
        <taxon>Cellvibrionales</taxon>
        <taxon>Spongiibacteraceae</taxon>
        <taxon>BD1-7 clade</taxon>
    </lineage>
</organism>
<dbReference type="GO" id="GO:0016491">
    <property type="term" value="F:oxidoreductase activity"/>
    <property type="evidence" value="ECO:0007669"/>
    <property type="project" value="UniProtKB-KW"/>
</dbReference>
<dbReference type="eggNOG" id="COG4221">
    <property type="taxonomic scope" value="Bacteria"/>
</dbReference>
<dbReference type="PROSITE" id="PS00061">
    <property type="entry name" value="ADH_SHORT"/>
    <property type="match status" value="1"/>
</dbReference>
<dbReference type="Gene3D" id="3.40.50.720">
    <property type="entry name" value="NAD(P)-binding Rossmann-like Domain"/>
    <property type="match status" value="1"/>
</dbReference>
<reference evidence="3 4" key="1">
    <citation type="journal article" date="2010" name="J. Bacteriol.">
        <title>Genome sequence of the oligotrophic marine Gammaproteobacterium HTCC2143, isolated from the Oregon Coast.</title>
        <authorList>
            <person name="Oh H.M."/>
            <person name="Kang I."/>
            <person name="Ferriera S."/>
            <person name="Giovannoni S.J."/>
            <person name="Cho J.C."/>
        </authorList>
    </citation>
    <scope>NUCLEOTIDE SEQUENCE [LARGE SCALE GENOMIC DNA]</scope>
    <source>
        <strain evidence="3 4">HTCC2143</strain>
    </source>
</reference>
<dbReference type="OrthoDB" id="7055074at2"/>